<organism evidence="3 4">
    <name type="scientific">Sarocladium strictum</name>
    <name type="common">Black bundle disease fungus</name>
    <name type="synonym">Acremonium strictum</name>
    <dbReference type="NCBI Taxonomy" id="5046"/>
    <lineage>
        <taxon>Eukaryota</taxon>
        <taxon>Fungi</taxon>
        <taxon>Dikarya</taxon>
        <taxon>Ascomycota</taxon>
        <taxon>Pezizomycotina</taxon>
        <taxon>Sordariomycetes</taxon>
        <taxon>Hypocreomycetidae</taxon>
        <taxon>Hypocreales</taxon>
        <taxon>Sarocladiaceae</taxon>
        <taxon>Sarocladium</taxon>
    </lineage>
</organism>
<protein>
    <recommendedName>
        <fullName evidence="2">DUF6604 domain-containing protein</fullName>
    </recommendedName>
</protein>
<feature type="compositionally biased region" description="Basic and acidic residues" evidence="1">
    <location>
        <begin position="203"/>
        <end position="214"/>
    </location>
</feature>
<name>A0AA39GHG1_SARSR</name>
<proteinExistence type="predicted"/>
<evidence type="ECO:0000256" key="1">
    <source>
        <dbReference type="SAM" id="MobiDB-lite"/>
    </source>
</evidence>
<feature type="region of interest" description="Disordered" evidence="1">
    <location>
        <begin position="203"/>
        <end position="222"/>
    </location>
</feature>
<evidence type="ECO:0000313" key="4">
    <source>
        <dbReference type="Proteomes" id="UP001175261"/>
    </source>
</evidence>
<dbReference type="PANTHER" id="PTHR38795:SF1">
    <property type="entry name" value="DUF6604 DOMAIN-CONTAINING PROTEIN"/>
    <property type="match status" value="1"/>
</dbReference>
<sequence length="848" mass="94733">MLPSHLIGTYRQYKQDTDSVASWLASTAKSCGYPADLLANSALTPEAKQAPKSGRLKGKARKEARSSGAPKTVPQPETTSGKSAKYIIAIKDFLPLADFIAGRRNPPVSVPDVFAATIDRLIALRSSFGGRLTDSGAKLDPKADETHGYFLGVLEAVRKALRPGMTDAAKGDADDATHSLGGRFAGLSVEEPSQAFLDFVRDSHHERPKPRDEDPASYEAEPQTSLEDVIFAFIALANDLMKMRSRIKWIWSNHRDGMFDLAAAAVATNTAISMARGLIDDVAPLLATQKGGAGAVLTKFYFAMCLQKGFKDEQLTVKNSKDNFNYDTYEVADECYFVAFRILSSFIDVLQPTQLPLIREGMFGKYEPETDRASKTGRQKFLEDQILLMEFFTELITVIRLIPGYPVEDEFLREMRTFEKTSTVSFSLIFAAQVFLDIHHTMRAVVRDSVKAMFKETNEMTNLLARHLDFHKNLKVETWPASNDQALRELSQQIKWMGQDPVHGAKAKVYTRLRMPVPSEMEVHRILIYSPVLTGLWLFLNRAKMYEIGITVANAWGSITYSAHLYNAVQSLRLIEDRWADMDVVLTMLGDLNIWVGGERPKSPGDWFRKFCLQMGVSAAGFTSNRRRKTAVASRAGPRGIKDGIPVSSIFKDPVTKRADMKWTPELLDDIVARSTFEVDGSAENGDFIMSQIDDPKELREKDRLREKRAKARDAGKDKAAAELIPEKLIESLTLALNSESLEMAFPWLLMHRWCWKLLGAVRDHCDSALRERYTFAYMEKECELPWVVGYILMAASGIQGPPDLKLLQLAGEACQEMISSGSGRIAITICELIGKSIEFREEMPAGA</sequence>
<dbReference type="AlphaFoldDB" id="A0AA39GHG1"/>
<keyword evidence="4" id="KW-1185">Reference proteome</keyword>
<reference evidence="3" key="1">
    <citation type="submission" date="2022-10" db="EMBL/GenBank/DDBJ databases">
        <title>Determination and structural analysis of whole genome sequence of Sarocladium strictum F4-1.</title>
        <authorList>
            <person name="Hu L."/>
            <person name="Jiang Y."/>
        </authorList>
    </citation>
    <scope>NUCLEOTIDE SEQUENCE</scope>
    <source>
        <strain evidence="3">F4-1</strain>
    </source>
</reference>
<dbReference type="PANTHER" id="PTHR38795">
    <property type="entry name" value="DUF6604 DOMAIN-CONTAINING PROTEIN"/>
    <property type="match status" value="1"/>
</dbReference>
<feature type="region of interest" description="Disordered" evidence="1">
    <location>
        <begin position="44"/>
        <end position="80"/>
    </location>
</feature>
<dbReference type="EMBL" id="JAPDFR010000005">
    <property type="protein sequence ID" value="KAK0386743.1"/>
    <property type="molecule type" value="Genomic_DNA"/>
</dbReference>
<comment type="caution">
    <text evidence="3">The sequence shown here is derived from an EMBL/GenBank/DDBJ whole genome shotgun (WGS) entry which is preliminary data.</text>
</comment>
<evidence type="ECO:0000313" key="3">
    <source>
        <dbReference type="EMBL" id="KAK0386743.1"/>
    </source>
</evidence>
<accession>A0AA39GHG1</accession>
<dbReference type="Pfam" id="PF20253">
    <property type="entry name" value="DUF6604"/>
    <property type="match status" value="1"/>
</dbReference>
<feature type="domain" description="DUF6604" evidence="2">
    <location>
        <begin position="11"/>
        <end position="284"/>
    </location>
</feature>
<evidence type="ECO:0000259" key="2">
    <source>
        <dbReference type="Pfam" id="PF20253"/>
    </source>
</evidence>
<dbReference type="InterPro" id="IPR046539">
    <property type="entry name" value="DUF6604"/>
</dbReference>
<gene>
    <name evidence="3" type="ORF">NLU13_6579</name>
</gene>
<dbReference type="Proteomes" id="UP001175261">
    <property type="component" value="Unassembled WGS sequence"/>
</dbReference>